<evidence type="ECO:0000256" key="12">
    <source>
        <dbReference type="RuleBase" id="RU000471"/>
    </source>
</evidence>
<keyword evidence="7" id="KW-0999">Mitochondrion inner membrane</keyword>
<evidence type="ECO:0000256" key="9">
    <source>
        <dbReference type="ARBA" id="ARBA00023075"/>
    </source>
</evidence>
<dbReference type="PANTHER" id="PTHR11432:SF3">
    <property type="entry name" value="NADH-UBIQUINONE OXIDOREDUCTASE CHAIN 1"/>
    <property type="match status" value="1"/>
</dbReference>
<feature type="transmembrane region" description="Helical" evidence="14">
    <location>
        <begin position="107"/>
        <end position="129"/>
    </location>
</feature>
<dbReference type="CTD" id="4535"/>
<comment type="function">
    <text evidence="1">Core subunit of the mitochondrial membrane respiratory chain NADH dehydrogenase (Complex I) that is believed to belong to the minimal assembly required for catalysis. Complex I functions in the transfer of electrons from NADH to the respiratory chain. The immediate electron acceptor for the enzyme is believed to be ubiquinone.</text>
</comment>
<keyword evidence="6 12" id="KW-0812">Transmembrane</keyword>
<keyword evidence="12" id="KW-0520">NAD</keyword>
<evidence type="ECO:0000256" key="4">
    <source>
        <dbReference type="ARBA" id="ARBA00021009"/>
    </source>
</evidence>
<evidence type="ECO:0000256" key="6">
    <source>
        <dbReference type="ARBA" id="ARBA00022692"/>
    </source>
</evidence>
<evidence type="ECO:0000256" key="13">
    <source>
        <dbReference type="RuleBase" id="RU000473"/>
    </source>
</evidence>
<organism evidence="15">
    <name type="scientific">Scathophaga stercoraria</name>
    <name type="common">Yellow dung fly</name>
    <dbReference type="NCBI Taxonomy" id="95463"/>
    <lineage>
        <taxon>Eukaryota</taxon>
        <taxon>Metazoa</taxon>
        <taxon>Ecdysozoa</taxon>
        <taxon>Arthropoda</taxon>
        <taxon>Hexapoda</taxon>
        <taxon>Insecta</taxon>
        <taxon>Pterygota</taxon>
        <taxon>Neoptera</taxon>
        <taxon>Endopterygota</taxon>
        <taxon>Diptera</taxon>
        <taxon>Brachycera</taxon>
        <taxon>Muscomorpha</taxon>
        <taxon>Muscoidea</taxon>
        <taxon>Scathophagidae</taxon>
        <taxon>Scathophaginae</taxon>
        <taxon>Scathophaga</taxon>
    </lineage>
</organism>
<evidence type="ECO:0000256" key="1">
    <source>
        <dbReference type="ARBA" id="ARBA00003257"/>
    </source>
</evidence>
<evidence type="ECO:0000256" key="2">
    <source>
        <dbReference type="ARBA" id="ARBA00004448"/>
    </source>
</evidence>
<sequence>MFFMENLLFIIGSLLLIIFVLVSVAFLTLLERKVLGYIQIRKGPNKVGIAGIPQPFCDAIKLFTKEQTYPLLSNYISYYFSPVFSLFLSLLVWMCMPMFVKLFSFNLGLLFFLCCTSLGVYTVMIAGWSSNSNYALLGGLRAVAQTISYEVSLALVLLSFIFLIGGYNMLMFYKYQMFIWFLFIMFPMALVWFSISLAETNRTPFDFAEGESELVSGFNVEYSSGGFALIFLAEYASILFMSMLFCVMFLGSDVFSFFFYIKLTFVSFMFIWVRGTLPRFRYDKLMYLAWKSFLPFSLNFLLFMVGFKIFLIYFM</sequence>
<dbReference type="GeneID" id="20356894"/>
<keyword evidence="10 13" id="KW-0496">Mitochondrion</keyword>
<dbReference type="HAMAP" id="MF_01350">
    <property type="entry name" value="NDH1_NuoH"/>
    <property type="match status" value="1"/>
</dbReference>
<feature type="transmembrane region" description="Helical" evidence="14">
    <location>
        <begin position="293"/>
        <end position="314"/>
    </location>
</feature>
<feature type="transmembrane region" description="Helical" evidence="14">
    <location>
        <begin position="177"/>
        <end position="195"/>
    </location>
</feature>
<comment type="catalytic activity">
    <reaction evidence="13">
        <text>a ubiquinone + NADH + 5 H(+)(in) = a ubiquinol + NAD(+) + 4 H(+)(out)</text>
        <dbReference type="Rhea" id="RHEA:29091"/>
        <dbReference type="Rhea" id="RHEA-COMP:9565"/>
        <dbReference type="Rhea" id="RHEA-COMP:9566"/>
        <dbReference type="ChEBI" id="CHEBI:15378"/>
        <dbReference type="ChEBI" id="CHEBI:16389"/>
        <dbReference type="ChEBI" id="CHEBI:17976"/>
        <dbReference type="ChEBI" id="CHEBI:57540"/>
        <dbReference type="ChEBI" id="CHEBI:57945"/>
        <dbReference type="EC" id="7.1.1.2"/>
    </reaction>
</comment>
<evidence type="ECO:0000256" key="5">
    <source>
        <dbReference type="ARBA" id="ARBA00022448"/>
    </source>
</evidence>
<accession>A0A0U1XA76</accession>
<dbReference type="EMBL" id="KM200724">
    <property type="protein sequence ID" value="AIL95210.1"/>
    <property type="molecule type" value="Genomic_DNA"/>
</dbReference>
<evidence type="ECO:0000313" key="15">
    <source>
        <dbReference type="EMBL" id="AIL95210.1"/>
    </source>
</evidence>
<dbReference type="Pfam" id="PF00146">
    <property type="entry name" value="NADHdh"/>
    <property type="match status" value="1"/>
</dbReference>
<dbReference type="AlphaFoldDB" id="A0A0U1XA76"/>
<comment type="subcellular location">
    <subcellularLocation>
        <location evidence="2 12">Mitochondrion inner membrane</location>
        <topology evidence="2 12">Multi-pass membrane protein</topology>
    </subcellularLocation>
</comment>
<evidence type="ECO:0000256" key="11">
    <source>
        <dbReference type="ARBA" id="ARBA00023136"/>
    </source>
</evidence>
<gene>
    <name evidence="15" type="primary">ND1</name>
</gene>
<dbReference type="GO" id="GO:0005743">
    <property type="term" value="C:mitochondrial inner membrane"/>
    <property type="evidence" value="ECO:0007669"/>
    <property type="project" value="UniProtKB-SubCell"/>
</dbReference>
<evidence type="ECO:0000256" key="8">
    <source>
        <dbReference type="ARBA" id="ARBA00022989"/>
    </source>
</evidence>
<feature type="transmembrane region" description="Helical" evidence="14">
    <location>
        <begin position="7"/>
        <end position="30"/>
    </location>
</feature>
<dbReference type="RefSeq" id="YP_009058488.1">
    <property type="nucleotide sequence ID" value="NC_024856.1"/>
</dbReference>
<evidence type="ECO:0000256" key="14">
    <source>
        <dbReference type="SAM" id="Phobius"/>
    </source>
</evidence>
<feature type="transmembrane region" description="Helical" evidence="14">
    <location>
        <begin position="149"/>
        <end position="170"/>
    </location>
</feature>
<evidence type="ECO:0000256" key="7">
    <source>
        <dbReference type="ARBA" id="ARBA00022792"/>
    </source>
</evidence>
<protein>
    <recommendedName>
        <fullName evidence="4 13">NADH-ubiquinone oxidoreductase chain 1</fullName>
        <ecNumber evidence="13">7.1.1.2</ecNumber>
    </recommendedName>
</protein>
<feature type="transmembrane region" description="Helical" evidence="14">
    <location>
        <begin position="227"/>
        <end position="250"/>
    </location>
</feature>
<keyword evidence="5" id="KW-0813">Transport</keyword>
<dbReference type="InterPro" id="IPR018086">
    <property type="entry name" value="NADH_UbQ_OxRdtase_su1_CS"/>
</dbReference>
<dbReference type="PANTHER" id="PTHR11432">
    <property type="entry name" value="NADH DEHYDROGENASE SUBUNIT 1"/>
    <property type="match status" value="1"/>
</dbReference>
<reference evidence="15" key="2">
    <citation type="journal article" date="2016" name="Mitochondrial DNA">
        <title>The complete mitochondrial genomes of Musca domestica and Scathophaga stercoraria (Diptera: Muscoidea: Muscidae and Scathophagidae).</title>
        <authorList>
            <person name="Li X."/>
            <person name="Wang Y."/>
            <person name="Su S."/>
            <person name="Yang D."/>
        </authorList>
    </citation>
    <scope>NUCLEOTIDE SEQUENCE</scope>
</reference>
<comment type="similarity">
    <text evidence="3 12">Belongs to the complex I subunit 1 family.</text>
</comment>
<keyword evidence="9 13" id="KW-0830">Ubiquinone</keyword>
<keyword evidence="11 14" id="KW-0472">Membrane</keyword>
<feature type="transmembrane region" description="Helical" evidence="14">
    <location>
        <begin position="257"/>
        <end position="273"/>
    </location>
</feature>
<feature type="transmembrane region" description="Helical" evidence="14">
    <location>
        <begin position="76"/>
        <end position="95"/>
    </location>
</feature>
<evidence type="ECO:0000256" key="3">
    <source>
        <dbReference type="ARBA" id="ARBA00010535"/>
    </source>
</evidence>
<name>A0A0U1XA76_SCAST</name>
<keyword evidence="8 14" id="KW-1133">Transmembrane helix</keyword>
<reference evidence="15" key="1">
    <citation type="submission" date="2014-07" db="EMBL/GenBank/DDBJ databases">
        <authorList>
            <person name="Lopez L."/>
        </authorList>
    </citation>
    <scope>NUCLEOTIDE SEQUENCE</scope>
</reference>
<dbReference type="InterPro" id="IPR001694">
    <property type="entry name" value="NADH_UbQ_OxRdtase_su1/FPO"/>
</dbReference>
<dbReference type="PROSITE" id="PS00667">
    <property type="entry name" value="COMPLEX1_ND1_1"/>
    <property type="match status" value="1"/>
</dbReference>
<proteinExistence type="inferred from homology"/>
<dbReference type="GO" id="GO:0008137">
    <property type="term" value="F:NADH dehydrogenase (ubiquinone) activity"/>
    <property type="evidence" value="ECO:0007669"/>
    <property type="project" value="UniProtKB-EC"/>
</dbReference>
<dbReference type="PROSITE" id="PS00668">
    <property type="entry name" value="COMPLEX1_ND1_2"/>
    <property type="match status" value="1"/>
</dbReference>
<dbReference type="EC" id="7.1.1.2" evidence="13"/>
<dbReference type="GO" id="GO:0003954">
    <property type="term" value="F:NADH dehydrogenase activity"/>
    <property type="evidence" value="ECO:0007669"/>
    <property type="project" value="TreeGrafter"/>
</dbReference>
<evidence type="ECO:0000256" key="10">
    <source>
        <dbReference type="ARBA" id="ARBA00023128"/>
    </source>
</evidence>
<dbReference type="GO" id="GO:0009060">
    <property type="term" value="P:aerobic respiration"/>
    <property type="evidence" value="ECO:0007669"/>
    <property type="project" value="TreeGrafter"/>
</dbReference>
<geneLocation type="mitochondrion" evidence="15"/>